<name>A0ABT5UIM7_9GAMM</name>
<dbReference type="InterPro" id="IPR021268">
    <property type="entry name" value="DUF2845"/>
</dbReference>
<organism evidence="2 3">
    <name type="scientific">Spartinivicinus poritis</name>
    <dbReference type="NCBI Taxonomy" id="2994640"/>
    <lineage>
        <taxon>Bacteria</taxon>
        <taxon>Pseudomonadati</taxon>
        <taxon>Pseudomonadota</taxon>
        <taxon>Gammaproteobacteria</taxon>
        <taxon>Oceanospirillales</taxon>
        <taxon>Zooshikellaceae</taxon>
        <taxon>Spartinivicinus</taxon>
    </lineage>
</organism>
<comment type="caution">
    <text evidence="2">The sequence shown here is derived from an EMBL/GenBank/DDBJ whole genome shotgun (WGS) entry which is preliminary data.</text>
</comment>
<protein>
    <submittedName>
        <fullName evidence="2">DUF2845 domain-containing protein</fullName>
    </submittedName>
</protein>
<evidence type="ECO:0000313" key="2">
    <source>
        <dbReference type="EMBL" id="MDE1465283.1"/>
    </source>
</evidence>
<accession>A0ABT5UIM7</accession>
<sequence length="99" mass="11317">MKKYIIFSFLMIVALDSYAMRCGSKLVLEGYSKSKVLKLCGKPQSKHTYSEKVIEKKEDGTRKVFHTEKEVWLYKGVGGRKPREVIFDGDKVNAIKVAN</sequence>
<feature type="chain" id="PRO_5047098520" evidence="1">
    <location>
        <begin position="20"/>
        <end position="99"/>
    </location>
</feature>
<dbReference type="Pfam" id="PF11006">
    <property type="entry name" value="DUF2845"/>
    <property type="match status" value="1"/>
</dbReference>
<evidence type="ECO:0000313" key="3">
    <source>
        <dbReference type="Proteomes" id="UP001528823"/>
    </source>
</evidence>
<keyword evidence="1" id="KW-0732">Signal</keyword>
<dbReference type="Proteomes" id="UP001528823">
    <property type="component" value="Unassembled WGS sequence"/>
</dbReference>
<evidence type="ECO:0000256" key="1">
    <source>
        <dbReference type="SAM" id="SignalP"/>
    </source>
</evidence>
<feature type="signal peptide" evidence="1">
    <location>
        <begin position="1"/>
        <end position="19"/>
    </location>
</feature>
<dbReference type="EMBL" id="JAPMOU010000058">
    <property type="protein sequence ID" value="MDE1465283.1"/>
    <property type="molecule type" value="Genomic_DNA"/>
</dbReference>
<gene>
    <name evidence="2" type="ORF">ORQ98_25285</name>
</gene>
<keyword evidence="3" id="KW-1185">Reference proteome</keyword>
<proteinExistence type="predicted"/>
<reference evidence="2 3" key="1">
    <citation type="submission" date="2022-11" db="EMBL/GenBank/DDBJ databases">
        <title>Spartinivicinus poritis sp. nov., isolated from scleractinian coral Porites lutea.</title>
        <authorList>
            <person name="Zhang G."/>
            <person name="Cai L."/>
            <person name="Wei Q."/>
        </authorList>
    </citation>
    <scope>NUCLEOTIDE SEQUENCE [LARGE SCALE GENOMIC DNA]</scope>
    <source>
        <strain evidence="2 3">A2-2</strain>
    </source>
</reference>
<dbReference type="RefSeq" id="WP_274691592.1">
    <property type="nucleotide sequence ID" value="NZ_JAPMOU010000058.1"/>
</dbReference>